<protein>
    <submittedName>
        <fullName evidence="1">IS91 family transposase</fullName>
    </submittedName>
</protein>
<organism evidence="1 2">
    <name type="scientific">Petralouisia muris</name>
    <dbReference type="NCBI Taxonomy" id="3032872"/>
    <lineage>
        <taxon>Bacteria</taxon>
        <taxon>Bacillati</taxon>
        <taxon>Bacillota</taxon>
        <taxon>Clostridia</taxon>
        <taxon>Lachnospirales</taxon>
        <taxon>Lachnospiraceae</taxon>
        <taxon>Petralouisia</taxon>
    </lineage>
</organism>
<sequence length="220" mass="25642">NHWKDNGEDFFLPVKVLSRVFRGKYLAGLKQLWADGKLEFYGTAEPYKNHYAFKQLLDACYAKEWIPYCKKPFRGAESVIKYLGKYTHRIAMSNYRIKGMTDSTVTFTVKDYKNHGQWKELTLSGEEFIRRFLMHVPPKRFVRIRHYGLLSSRNKNSKITLCRNLLGCKKYISRLKGLDAPAIIKLLYNKDVCKCSSCGGDIIPLPSGRYYIRPEPHLLC</sequence>
<proteinExistence type="predicted"/>
<evidence type="ECO:0000313" key="1">
    <source>
        <dbReference type="EMBL" id="TGY91243.1"/>
    </source>
</evidence>
<evidence type="ECO:0000313" key="2">
    <source>
        <dbReference type="Proteomes" id="UP000304953"/>
    </source>
</evidence>
<dbReference type="EMBL" id="SRYA01000064">
    <property type="protein sequence ID" value="TGY91243.1"/>
    <property type="molecule type" value="Genomic_DNA"/>
</dbReference>
<name>A0AC61RQS4_9FIRM</name>
<keyword evidence="2" id="KW-1185">Reference proteome</keyword>
<accession>A0AC61RQS4</accession>
<gene>
    <name evidence="1" type="ORF">E5329_22000</name>
</gene>
<dbReference type="Proteomes" id="UP000304953">
    <property type="component" value="Unassembled WGS sequence"/>
</dbReference>
<comment type="caution">
    <text evidence="1">The sequence shown here is derived from an EMBL/GenBank/DDBJ whole genome shotgun (WGS) entry which is preliminary data.</text>
</comment>
<feature type="non-terminal residue" evidence="1">
    <location>
        <position position="1"/>
    </location>
</feature>
<reference evidence="1" key="1">
    <citation type="submission" date="2019-04" db="EMBL/GenBank/DDBJ databases">
        <title>Microbes associate with the intestines of laboratory mice.</title>
        <authorList>
            <person name="Navarre W."/>
            <person name="Wong E."/>
            <person name="Huang K."/>
            <person name="Tropini C."/>
            <person name="Ng K."/>
            <person name="Yu B."/>
        </authorList>
    </citation>
    <scope>NUCLEOTIDE SEQUENCE</scope>
    <source>
        <strain evidence="1">NM01_1-7b</strain>
    </source>
</reference>